<gene>
    <name evidence="2" type="ORF">AFA91_14045</name>
</gene>
<proteinExistence type="predicted"/>
<dbReference type="Proteomes" id="UP000062255">
    <property type="component" value="Chromosome"/>
</dbReference>
<reference evidence="2 3" key="1">
    <citation type="submission" date="2015-07" db="EMBL/GenBank/DDBJ databases">
        <title>Complete genome sequence of Mycobacterium goodii X7B, a facultative thermophilic biodesulfurizing bacterium.</title>
        <authorList>
            <person name="Yu B."/>
            <person name="Li F."/>
            <person name="Xu P."/>
        </authorList>
    </citation>
    <scope>NUCLEOTIDE SEQUENCE [LARGE SCALE GENOMIC DNA]</scope>
    <source>
        <strain evidence="2 3">X7B</strain>
    </source>
</reference>
<evidence type="ECO:0008006" key="4">
    <source>
        <dbReference type="Google" id="ProtNLM"/>
    </source>
</evidence>
<evidence type="ECO:0000256" key="1">
    <source>
        <dbReference type="SAM" id="SignalP"/>
    </source>
</evidence>
<accession>A0A0K0X5R3</accession>
<organism evidence="2 3">
    <name type="scientific">Mycolicibacterium goodii</name>
    <name type="common">Mycobacterium goodii</name>
    <dbReference type="NCBI Taxonomy" id="134601"/>
    <lineage>
        <taxon>Bacteria</taxon>
        <taxon>Bacillati</taxon>
        <taxon>Actinomycetota</taxon>
        <taxon>Actinomycetes</taxon>
        <taxon>Mycobacteriales</taxon>
        <taxon>Mycobacteriaceae</taxon>
        <taxon>Mycolicibacterium</taxon>
    </lineage>
</organism>
<evidence type="ECO:0000313" key="2">
    <source>
        <dbReference type="EMBL" id="AKS32815.1"/>
    </source>
</evidence>
<dbReference type="STRING" id="134601.AFA91_14045"/>
<dbReference type="RefSeq" id="WP_049745251.1">
    <property type="nucleotide sequence ID" value="NZ_CP012150.1"/>
</dbReference>
<feature type="chain" id="PRO_5005453878" description="Intersectin-EH binding protein Ibp1" evidence="1">
    <location>
        <begin position="27"/>
        <end position="82"/>
    </location>
</feature>
<name>A0A0K0X5R3_MYCGD</name>
<feature type="signal peptide" evidence="1">
    <location>
        <begin position="1"/>
        <end position="26"/>
    </location>
</feature>
<keyword evidence="1" id="KW-0732">Signal</keyword>
<dbReference type="KEGG" id="mgo:AFA91_14045"/>
<dbReference type="AlphaFoldDB" id="A0A0K0X5R3"/>
<dbReference type="PATRIC" id="fig|134601.6.peg.2912"/>
<protein>
    <recommendedName>
        <fullName evidence="4">Intersectin-EH binding protein Ibp1</fullName>
    </recommendedName>
</protein>
<dbReference type="OrthoDB" id="4641251at2"/>
<dbReference type="EMBL" id="CP012150">
    <property type="protein sequence ID" value="AKS32815.1"/>
    <property type="molecule type" value="Genomic_DNA"/>
</dbReference>
<sequence length="82" mass="8435">MKIRPVAGIAVACSAVAVAFAPIAQAAVPHAQSVGEHIAPAPMKCTTVNTGSECISPGNAQINDAPPFVDNYPMYGAFPWIL</sequence>
<evidence type="ECO:0000313" key="3">
    <source>
        <dbReference type="Proteomes" id="UP000062255"/>
    </source>
</evidence>